<dbReference type="PANTHER" id="PTHR43712:SF2">
    <property type="entry name" value="O-METHYLTRANSFERASE CICE"/>
    <property type="match status" value="1"/>
</dbReference>
<evidence type="ECO:0000256" key="4">
    <source>
        <dbReference type="PIRSR" id="PIRSR005739-1"/>
    </source>
</evidence>
<evidence type="ECO:0000313" key="8">
    <source>
        <dbReference type="Proteomes" id="UP000243542"/>
    </source>
</evidence>
<dbReference type="InterPro" id="IPR036388">
    <property type="entry name" value="WH-like_DNA-bd_sf"/>
</dbReference>
<dbReference type="Gene3D" id="3.40.50.150">
    <property type="entry name" value="Vaccinia Virus protein VP39"/>
    <property type="match status" value="1"/>
</dbReference>
<dbReference type="InterPro" id="IPR001077">
    <property type="entry name" value="COMT_C"/>
</dbReference>
<name>A0A2A9FF10_9PSEU</name>
<dbReference type="Pfam" id="PF08100">
    <property type="entry name" value="Dimerisation"/>
    <property type="match status" value="1"/>
</dbReference>
<sequence>MAVRSIAALAALSTMACGIKGIDERTVMTETEPTTVTAKKLHEIMRGYVKTALLRTAIELNIFDGIGDRTVDADGLARALGVDARGLRITLDSLAAIGLLRTVDGKYALPVDGDKFLLSSSPTFFGPSLKLGASDWEWDAQKRLTEAVRKGGAVMDSHALTPEFDYWEDFAENTTWFNNGAAELMAEQLLPWAKDRDSVDVLDVACSHGYYGVNLAKAEPKARVWGVDWPNVLPITAKNYERNGISDRFEGIPGDMFSVPLGGPYDVVMITNVLHHFSADTSTNLLRRLFDVLKPGGRIAVTGHTFVEGERPEDKPLPYLFSQIMLVMTDEGETHSTKTYERMFTDAGFVNPQIFTAEKAMHTVFTADKA</sequence>
<dbReference type="InterPro" id="IPR012967">
    <property type="entry name" value="COMT_dimerisation"/>
</dbReference>
<dbReference type="CDD" id="cd02440">
    <property type="entry name" value="AdoMet_MTases"/>
    <property type="match status" value="1"/>
</dbReference>
<feature type="domain" description="O-methyltransferase dimerisation" evidence="6">
    <location>
        <begin position="43"/>
        <end position="103"/>
    </location>
</feature>
<dbReference type="InterPro" id="IPR016461">
    <property type="entry name" value="COMT-like"/>
</dbReference>
<dbReference type="PROSITE" id="PS51683">
    <property type="entry name" value="SAM_OMT_II"/>
    <property type="match status" value="1"/>
</dbReference>
<keyword evidence="3" id="KW-0949">S-adenosyl-L-methionine</keyword>
<dbReference type="GO" id="GO:0008171">
    <property type="term" value="F:O-methyltransferase activity"/>
    <property type="evidence" value="ECO:0007669"/>
    <property type="project" value="InterPro"/>
</dbReference>
<evidence type="ECO:0000256" key="2">
    <source>
        <dbReference type="ARBA" id="ARBA00022679"/>
    </source>
</evidence>
<accession>A0A2A9FF10</accession>
<evidence type="ECO:0000256" key="1">
    <source>
        <dbReference type="ARBA" id="ARBA00022603"/>
    </source>
</evidence>
<comment type="caution">
    <text evidence="7">The sequence shown here is derived from an EMBL/GenBank/DDBJ whole genome shotgun (WGS) entry which is preliminary data.</text>
</comment>
<evidence type="ECO:0000313" key="7">
    <source>
        <dbReference type="EMBL" id="PFG50037.1"/>
    </source>
</evidence>
<dbReference type="GO" id="GO:0046983">
    <property type="term" value="F:protein dimerization activity"/>
    <property type="evidence" value="ECO:0007669"/>
    <property type="project" value="InterPro"/>
</dbReference>
<dbReference type="SUPFAM" id="SSF53335">
    <property type="entry name" value="S-adenosyl-L-methionine-dependent methyltransferases"/>
    <property type="match status" value="1"/>
</dbReference>
<dbReference type="InterPro" id="IPR029063">
    <property type="entry name" value="SAM-dependent_MTases_sf"/>
</dbReference>
<proteinExistence type="predicted"/>
<keyword evidence="2 7" id="KW-0808">Transferase</keyword>
<dbReference type="InterPro" id="IPR036390">
    <property type="entry name" value="WH_DNA-bd_sf"/>
</dbReference>
<dbReference type="PIRSF" id="PIRSF005739">
    <property type="entry name" value="O-mtase"/>
    <property type="match status" value="1"/>
</dbReference>
<organism evidence="7 8">
    <name type="scientific">Amycolatopsis sulphurea</name>
    <dbReference type="NCBI Taxonomy" id="76022"/>
    <lineage>
        <taxon>Bacteria</taxon>
        <taxon>Bacillati</taxon>
        <taxon>Actinomycetota</taxon>
        <taxon>Actinomycetes</taxon>
        <taxon>Pseudonocardiales</taxon>
        <taxon>Pseudonocardiaceae</taxon>
        <taxon>Amycolatopsis</taxon>
    </lineage>
</organism>
<evidence type="ECO:0000259" key="6">
    <source>
        <dbReference type="Pfam" id="PF08100"/>
    </source>
</evidence>
<feature type="active site" description="Proton acceptor" evidence="4">
    <location>
        <position position="275"/>
    </location>
</feature>
<dbReference type="EMBL" id="PDJK01000002">
    <property type="protein sequence ID" value="PFG50037.1"/>
    <property type="molecule type" value="Genomic_DNA"/>
</dbReference>
<dbReference type="Gene3D" id="1.10.10.10">
    <property type="entry name" value="Winged helix-like DNA-binding domain superfamily/Winged helix DNA-binding domain"/>
    <property type="match status" value="1"/>
</dbReference>
<keyword evidence="8" id="KW-1185">Reference proteome</keyword>
<keyword evidence="1 7" id="KW-0489">Methyltransferase</keyword>
<gene>
    <name evidence="7" type="ORF">ATK36_5239</name>
</gene>
<dbReference type="PROSITE" id="PS51257">
    <property type="entry name" value="PROKAR_LIPOPROTEIN"/>
    <property type="match status" value="1"/>
</dbReference>
<evidence type="ECO:0000259" key="5">
    <source>
        <dbReference type="Pfam" id="PF00891"/>
    </source>
</evidence>
<dbReference type="PANTHER" id="PTHR43712">
    <property type="entry name" value="PUTATIVE (AFU_ORTHOLOGUE AFUA_4G14580)-RELATED"/>
    <property type="match status" value="1"/>
</dbReference>
<dbReference type="Proteomes" id="UP000243542">
    <property type="component" value="Unassembled WGS sequence"/>
</dbReference>
<dbReference type="Pfam" id="PF00891">
    <property type="entry name" value="Methyltransf_2"/>
    <property type="match status" value="1"/>
</dbReference>
<reference evidence="7 8" key="1">
    <citation type="submission" date="2017-10" db="EMBL/GenBank/DDBJ databases">
        <title>Sequencing the genomes of 1000 actinobacteria strains.</title>
        <authorList>
            <person name="Klenk H.-P."/>
        </authorList>
    </citation>
    <scope>NUCLEOTIDE SEQUENCE [LARGE SCALE GENOMIC DNA]</scope>
    <source>
        <strain evidence="7 8">DSM 46092</strain>
    </source>
</reference>
<dbReference type="GO" id="GO:0032259">
    <property type="term" value="P:methylation"/>
    <property type="evidence" value="ECO:0007669"/>
    <property type="project" value="UniProtKB-KW"/>
</dbReference>
<protein>
    <submittedName>
        <fullName evidence="7">C-methyltransferase</fullName>
    </submittedName>
</protein>
<dbReference type="SUPFAM" id="SSF46785">
    <property type="entry name" value="Winged helix' DNA-binding domain"/>
    <property type="match status" value="1"/>
</dbReference>
<dbReference type="AlphaFoldDB" id="A0A2A9FF10"/>
<feature type="domain" description="O-methyltransferase C-terminal" evidence="5">
    <location>
        <begin position="143"/>
        <end position="349"/>
    </location>
</feature>
<evidence type="ECO:0000256" key="3">
    <source>
        <dbReference type="ARBA" id="ARBA00022691"/>
    </source>
</evidence>